<protein>
    <submittedName>
        <fullName evidence="6">DNA-binding transcriptional regulator, LysR family</fullName>
    </submittedName>
</protein>
<evidence type="ECO:0000256" key="3">
    <source>
        <dbReference type="ARBA" id="ARBA00023125"/>
    </source>
</evidence>
<dbReference type="GO" id="GO:0003677">
    <property type="term" value="F:DNA binding"/>
    <property type="evidence" value="ECO:0007669"/>
    <property type="project" value="UniProtKB-KW"/>
</dbReference>
<dbReference type="Gene3D" id="3.40.190.290">
    <property type="match status" value="1"/>
</dbReference>
<dbReference type="Gene3D" id="1.10.10.10">
    <property type="entry name" value="Winged helix-like DNA-binding domain superfamily/Winged helix DNA-binding domain"/>
    <property type="match status" value="1"/>
</dbReference>
<accession>A0AAE8KYQ5</accession>
<dbReference type="InterPro" id="IPR000847">
    <property type="entry name" value="LysR_HTH_N"/>
</dbReference>
<proteinExistence type="inferred from homology"/>
<dbReference type="InterPro" id="IPR005119">
    <property type="entry name" value="LysR_subst-bd"/>
</dbReference>
<evidence type="ECO:0000256" key="4">
    <source>
        <dbReference type="ARBA" id="ARBA00023163"/>
    </source>
</evidence>
<comment type="similarity">
    <text evidence="1">Belongs to the LysR transcriptional regulatory family.</text>
</comment>
<dbReference type="AlphaFoldDB" id="A0AAE8KYQ5"/>
<dbReference type="SUPFAM" id="SSF53850">
    <property type="entry name" value="Periplasmic binding protein-like II"/>
    <property type="match status" value="1"/>
</dbReference>
<gene>
    <name evidence="6" type="ORF">SAMN04490209_1719</name>
</gene>
<dbReference type="Pfam" id="PF03466">
    <property type="entry name" value="LysR_substrate"/>
    <property type="match status" value="1"/>
</dbReference>
<dbReference type="InterPro" id="IPR036388">
    <property type="entry name" value="WH-like_DNA-bd_sf"/>
</dbReference>
<dbReference type="PANTHER" id="PTHR30419">
    <property type="entry name" value="HTH-TYPE TRANSCRIPTIONAL REGULATOR YBHD"/>
    <property type="match status" value="1"/>
</dbReference>
<dbReference type="InterPro" id="IPR050950">
    <property type="entry name" value="HTH-type_LysR_regulators"/>
</dbReference>
<dbReference type="InterPro" id="IPR036390">
    <property type="entry name" value="WH_DNA-bd_sf"/>
</dbReference>
<evidence type="ECO:0000256" key="1">
    <source>
        <dbReference type="ARBA" id="ARBA00009437"/>
    </source>
</evidence>
<dbReference type="Proteomes" id="UP000182085">
    <property type="component" value="Chromosome I"/>
</dbReference>
<dbReference type="PROSITE" id="PS50931">
    <property type="entry name" value="HTH_LYSR"/>
    <property type="match status" value="1"/>
</dbReference>
<dbReference type="Pfam" id="PF00126">
    <property type="entry name" value="HTH_1"/>
    <property type="match status" value="1"/>
</dbReference>
<dbReference type="EMBL" id="LT629801">
    <property type="protein sequence ID" value="SDV00373.1"/>
    <property type="molecule type" value="Genomic_DNA"/>
</dbReference>
<keyword evidence="7" id="KW-1185">Reference proteome</keyword>
<reference evidence="6 7" key="1">
    <citation type="submission" date="2016-10" db="EMBL/GenBank/DDBJ databases">
        <authorList>
            <person name="Varghese N."/>
            <person name="Submissions S."/>
        </authorList>
    </citation>
    <scope>NUCLEOTIDE SEQUENCE [LARGE SCALE GENOMIC DNA]</scope>
    <source>
        <strain evidence="6 7">BS2777</strain>
    </source>
</reference>
<evidence type="ECO:0000259" key="5">
    <source>
        <dbReference type="PROSITE" id="PS50931"/>
    </source>
</evidence>
<dbReference type="PRINTS" id="PR00039">
    <property type="entry name" value="HTHLYSR"/>
</dbReference>
<name>A0AAE8KYQ5_9PSED</name>
<dbReference type="PANTHER" id="PTHR30419:SF8">
    <property type="entry name" value="NITROGEN ASSIMILATION TRANSCRIPTIONAL ACTIVATOR-RELATED"/>
    <property type="match status" value="1"/>
</dbReference>
<dbReference type="GO" id="GO:0005829">
    <property type="term" value="C:cytosol"/>
    <property type="evidence" value="ECO:0007669"/>
    <property type="project" value="TreeGrafter"/>
</dbReference>
<keyword evidence="4" id="KW-0804">Transcription</keyword>
<keyword evidence="3 6" id="KW-0238">DNA-binding</keyword>
<sequence length="301" mass="33208">MLGVKFMNITFRQLKVFVKIYELRSFTATASALHVTQSAVSKLCSELEGEVGFPLFERSTRKVVPMDGASDLYKFALELLGTLDAASRSLSDLTSVRKGNVGVAAAPMIFYSLLCDVTAEFQAEYPDISLEVYELSTDYAVDYVLNGKVDFGIAAVDQDDSRLIMEPIYQDSLRLACLPSHPLAKGEEVSWRQLASEKMIMLRPVTNLGRLVRSNMEAIGFVQVVEVGDLTSAIGLVQSGAGVAVVPEYISSFAKSCGVVMLPFQETDKCTRVFSLIRRRNARLSIAAEKFVEMMRIKLLV</sequence>
<organism evidence="6 7">
    <name type="scientific">Pseudomonas rhodesiae</name>
    <dbReference type="NCBI Taxonomy" id="76760"/>
    <lineage>
        <taxon>Bacteria</taxon>
        <taxon>Pseudomonadati</taxon>
        <taxon>Pseudomonadota</taxon>
        <taxon>Gammaproteobacteria</taxon>
        <taxon>Pseudomonadales</taxon>
        <taxon>Pseudomonadaceae</taxon>
        <taxon>Pseudomonas</taxon>
    </lineage>
</organism>
<dbReference type="SUPFAM" id="SSF46785">
    <property type="entry name" value="Winged helix' DNA-binding domain"/>
    <property type="match status" value="1"/>
</dbReference>
<keyword evidence="2" id="KW-0805">Transcription regulation</keyword>
<dbReference type="CDD" id="cd08440">
    <property type="entry name" value="PBP2_LTTR_like_4"/>
    <property type="match status" value="1"/>
</dbReference>
<evidence type="ECO:0000256" key="2">
    <source>
        <dbReference type="ARBA" id="ARBA00023015"/>
    </source>
</evidence>
<evidence type="ECO:0000313" key="6">
    <source>
        <dbReference type="EMBL" id="SDV00373.1"/>
    </source>
</evidence>
<feature type="domain" description="HTH lysR-type" evidence="5">
    <location>
        <begin position="9"/>
        <end position="66"/>
    </location>
</feature>
<evidence type="ECO:0000313" key="7">
    <source>
        <dbReference type="Proteomes" id="UP000182085"/>
    </source>
</evidence>
<dbReference type="GO" id="GO:0003700">
    <property type="term" value="F:DNA-binding transcription factor activity"/>
    <property type="evidence" value="ECO:0007669"/>
    <property type="project" value="InterPro"/>
</dbReference>